<evidence type="ECO:0000259" key="5">
    <source>
        <dbReference type="PROSITE" id="PS50237"/>
    </source>
</evidence>
<feature type="region of interest" description="Disordered" evidence="4">
    <location>
        <begin position="2194"/>
        <end position="2214"/>
    </location>
</feature>
<feature type="region of interest" description="Disordered" evidence="4">
    <location>
        <begin position="1527"/>
        <end position="1603"/>
    </location>
</feature>
<feature type="active site" description="Glycyl thioester intermediate" evidence="2">
    <location>
        <position position="6647"/>
    </location>
</feature>
<dbReference type="InterPro" id="IPR000569">
    <property type="entry name" value="HECT_dom"/>
</dbReference>
<feature type="compositionally biased region" description="Low complexity" evidence="4">
    <location>
        <begin position="5857"/>
        <end position="5866"/>
    </location>
</feature>
<dbReference type="Gene3D" id="2.60.120.920">
    <property type="match status" value="1"/>
</dbReference>
<dbReference type="PANTHER" id="PTHR46654">
    <property type="entry name" value="E3 UBIQUITIN-PROTEIN LIGASE HECTD3"/>
    <property type="match status" value="1"/>
</dbReference>
<evidence type="ECO:0000256" key="2">
    <source>
        <dbReference type="PROSITE-ProRule" id="PRU00104"/>
    </source>
</evidence>
<feature type="region of interest" description="Disordered" evidence="4">
    <location>
        <begin position="4956"/>
        <end position="4977"/>
    </location>
</feature>
<dbReference type="PROSITE" id="PS50237">
    <property type="entry name" value="HECT"/>
    <property type="match status" value="1"/>
</dbReference>
<gene>
    <name evidence="6" type="ORF">FNF31_00922</name>
</gene>
<keyword evidence="3" id="KW-0175">Coiled coil</keyword>
<name>A0A5A8DPW4_CAFRO</name>
<feature type="region of interest" description="Disordered" evidence="4">
    <location>
        <begin position="1823"/>
        <end position="1842"/>
    </location>
</feature>
<dbReference type="InterPro" id="IPR013320">
    <property type="entry name" value="ConA-like_dom_sf"/>
</dbReference>
<feature type="region of interest" description="Disordered" evidence="4">
    <location>
        <begin position="1476"/>
        <end position="1505"/>
    </location>
</feature>
<dbReference type="Pfam" id="PF00622">
    <property type="entry name" value="SPRY"/>
    <property type="match status" value="1"/>
</dbReference>
<feature type="region of interest" description="Disordered" evidence="4">
    <location>
        <begin position="772"/>
        <end position="795"/>
    </location>
</feature>
<feature type="compositionally biased region" description="Low complexity" evidence="4">
    <location>
        <begin position="4722"/>
        <end position="4734"/>
    </location>
</feature>
<feature type="compositionally biased region" description="Acidic residues" evidence="4">
    <location>
        <begin position="1580"/>
        <end position="1598"/>
    </location>
</feature>
<feature type="compositionally biased region" description="Low complexity" evidence="4">
    <location>
        <begin position="4887"/>
        <end position="4896"/>
    </location>
</feature>
<dbReference type="SUPFAM" id="SSF49899">
    <property type="entry name" value="Concanavalin A-like lectins/glucanases"/>
    <property type="match status" value="1"/>
</dbReference>
<feature type="region of interest" description="Disordered" evidence="4">
    <location>
        <begin position="5768"/>
        <end position="5788"/>
    </location>
</feature>
<dbReference type="Proteomes" id="UP000325113">
    <property type="component" value="Unassembled WGS sequence"/>
</dbReference>
<feature type="region of interest" description="Disordered" evidence="4">
    <location>
        <begin position="2408"/>
        <end position="2431"/>
    </location>
</feature>
<feature type="domain" description="HECT" evidence="5">
    <location>
        <begin position="6329"/>
        <end position="6679"/>
    </location>
</feature>
<accession>A0A5A8DPW4</accession>
<dbReference type="EMBL" id="VLTM01000005">
    <property type="protein sequence ID" value="KAA0167483.1"/>
    <property type="molecule type" value="Genomic_DNA"/>
</dbReference>
<feature type="region of interest" description="Disordered" evidence="4">
    <location>
        <begin position="4887"/>
        <end position="4909"/>
    </location>
</feature>
<feature type="region of interest" description="Disordered" evidence="4">
    <location>
        <begin position="4718"/>
        <end position="4750"/>
    </location>
</feature>
<sequence length="6679" mass="683972">MASAAAAPGGSASAFAERAAQDPGLVAAVCDNFDNDSFLRAVLPKSIVAAAKTTSDIGLTQDAVDRLAARSSDFERLLGAGIRESEEAKPQTLMRLIERLAVEMGPVSDAAEWVALRRAASSAVAPAVDHARKGAALPFVPMRTKPASPTDEPQQVQELVLITLASIVRTCPVDDLEEARPPLEDLAAMVAEYRPGELYDDWSPPRAPPVIPIPLDDAPGSLAEGVLVHASKGADSAPNALFAGKEGWETSKITFGGSSTFLDASAGDAVFTVRLPEVATLSSVTIDWKSAPGTFSVQVYTGPAVEFAAAEAAAIAAVNADNEARARTGEASASSAPACDSPEATTARFTGQPSRWVTYAEDIEAKPGSMTLPLGSARACAVRLVLRGKHESNEDSTYNMASLVLARPNSAALHTPALSVVGDIQTWLLRTAAAAAKAAYGPTGSAEAEEVGGIALAASASLVGASAALPAVLRHVMALLSLPDPTAEAAGPAAAASGAAASSGDSAVGSNWCYGAPAAAMSANEALILEVIKGRKGAKERLALLSGAGGGDSTPSAATVKPRFDLSLTEVSSSDLTLSDGETSVRTSTGSNRVALVAHPVSKGKVVVRFLNKEDHGGGECSAYGFCPRPVTSTSYSDIGYMYRCYNGQLYGPGSVDGSKERVHQGDIIEITLDCEAHTISYKINDKDQGVCFRDVDVSGSRQLYPAVQFYSSNVAATCQQITVIPSAAELREAAKRKAAEAALAASKKGAAAELSPEEELAALIGGAVDAIDDAAAGPPPPGDAPVPPPGLPAKHDKEAVEARLPEGVLATLMGMTGAPFYVVAAAFDAAGGNADAAAGSLFDGGVDVAEQDEEHRRVVAEHERAVVEYQQKLNAYETAKAAYEAFKEERVRKIRQAASDASEQQTDSRPRMRDAVAILAAVDSLATVFCPADATSVAAARPGASGEASELARPASASRSSIPQVRAAKDAIDLEEPFCLLARGETFVLLAGLIRGVLPLVRGKRVVDPTPPLDAPASEQVAGAAMQVCIRALHLLRANLERLEQAHVDPADADIHVGGDSPTLAPVRALLADLMAPNGDASSSAGPAAASGAGGGLSSWPEGAFPSALQHAAVEVTEAGLGLLYGSAEERAALLSDLLHRHSAGQLSQLQEELLARCLNRFATPAGAASLLPPSLAAIFLSVRAFREREGIVLASQEAEDAAMVEAVRAEAQRAAKDPQTAGLLTSLFELVCSASARDIAAAAAVGSGAVDDAGAGGSCGLEVLSKALQLLSQFQRLLLSLVREELASAQDEADRVAAASAAKTLRSRGTFASGILADEEPATDAQGNAADEALVGPGWVPTSMLAQAPGCRLLVSYTHQLCGAARLVLRAAEGVSEALAVHATETVSGGFSRRQATAVALTSAVRRSVLSRLVAPFVSALEPLERQPWFVADVLPHLVVLVRDVDGLAAKLVPASASAARALASAHGVQFSAPPAGRGWEEPWVSPLGTDGSPHGALSGAASGSSAAAEGKAFASAVAAADASLGESKTDDAEEPPARQSRAASVASGGGSSSVSSDAGPGGIFGDYRASSVGSAADDADDDDDDAEIGMPDDEEAAWRPPEGQVLFKGFAAVGHDRPDLWLRLRFKKDPASAEAAAKRAAELAEALDKSKSKQKAAANAKAAAATDPFNGALFRVSGFGVCRAGPRRFSATGCATASGRMAVWLRFLPLPVDAVTGQRPPAPVLLVTGESAASTFVLSGQSIGGAIAAAGPWGGVAVADSALPPFPAQAALGSASAAAGGSGFELRRCDDAGELLEVPTSEAATGAGSPEAELLQKLKPSTAPASGARSADAARKAAAEEAAKEAKAARLAAMSATRAALGPSGRAPRHAVLAVQRLVTATAASMAAAIARGPRICFEEAALQPLFGSPVFAGGLPLAIVTGAGAPPPEGEVEAAGAAEPGASMPVLRPANSQAKALKGSPAGLPLAWDAAFAAADAGKPQTPAQQLLALRDEAALADSVLDEDAWALGVCDFDGKDRTAPANRLLSWVMLAAAEGSSGSGKKGATFPRVMVPAFLAAAKHAGGSILANLRNEVLPAVIAAFDSGKSAEDVAAEVECPAPLAEVWAEVKHLLSFLRAEQRAFKAKTAGDAGAKSGGGEEGVDSEGEAGAAAVASGRVAERRMRPKQPSSMKSLNVSTRSLALFLLAMRPARPSSGSSPDGGAADDAAAPSSLAAPASARLLRRASSTRGAASGLSQMQARWASALPQPALRPLMQRWSSTGAGSDEEGSPKAGSSGGASSFVTMGLVARLTRVRSRRAAAAAAAGAAGSDSEGDDLLYTKRSPAQAAALLVIQALRTSFATPADVLAAVRGGLVCETELKETAMRMRRRTAADAARRQVQIERDILTGAGTIGELVSNAARDETMAAEHGSESELDSDDSDTAGHVASRQRRLLRRRVVETLREGGSLGDVAAVLSGDVAGASGSASDGEADGAAEQWRTRHHYLAGLEGVPSALLNDVQLAHIRLLTRAGDMLGEAAAVGDTARALRACWAWATDLEPRDHEFLLRVGLLPALRRVYQGRGDLALASLSGHAEAVEDAPGALASEVGLAAVSAASASAEGSGVAPDASAGPPRMLRFESSIGAKEAAAARAAAVLRATSLAGDGDPDSPLPSSGSVDGFGLNGPGAPPPLARLGSTGAQSGESLPAPKGAHGGDWRPWSVGAVRVALLNGDLSKRALVQHMQEAPDSWVTKGTSSFADHAEEAHYAGANDAWLRRRRLDGEPALTAAVTPTAELLTAYAAFGPETARATDAYFGTDASVASDESLAKRRSEREGSASKSGGSGPSDEALASTASERRLKLAGPGSAGLASSALNRSVRPARMLDTAADPVCFAEHSGHGEGRVKVSRPALVHGPLSGKEAVFCDKAEGFAMESLPSSWADCERRNHIHLVRGCHATAKLGKKARLTLRLTVPSRVFVFVPNGLSTLPDWLSARFERAKAVTFPLKTPSSSKRVFECFASKVLFVPEADATATSGYAEVVLGGAQINRTANSSSSEPDKLPFVVFVESFPRACLTDLIRISEAPAEADTGILERVDPPRAPEGLLRRATGTLFRLLCATGVGGTAGLRLREGDSGEGSSESKGADAARVDISHGVGRVPASQTWRYSLQLQQVAFSLQREVLELSAAAMASGAAAATSLCAAASTEDATSDPGAATVDTIEAESSAVAQLNFLSSVADTRAAKLYLTTPPFLATMLSCLRFGSPRVRQSVLAILGALGESLPVRPLEVVMSRVFAPEDCARWSALAEGSVVGEGFVFAGMLLELCSASACAALGLPPPREMGQPEGEDAAGAAVRAAAASGSLAPDSDAARAVAGDCLWAASGFGSGDARLAVACDAVTLLRTLVRSDASPWHKPLVDVITAAVTGAAGLDAHSVGFPGGFNNAARVLGSLAVLGGHVEVARRGGKALVGRDGLAARIVEMPFGSQQVRVVFSDDVTASPQPCDPRQLAPVPVVDAPVRAFAPAARELLAAMESIMEVCNRVASTGATGGAAFFWASRLRASVVGALAQTLQSRRAVRTALGQASLTDALFSLALQPISRRGGANGGCEATAGFVTALGLRNRLTVVESRLAEARTLELVADASAKDELSALALKAIGSPESLATADTAGATAAAEAGFARAAAAASDALPGGLDPAAAAELAHATKLPISVALQAWALLSGRVRTSSDAEERKEADAADEGKEAERFVPAVPSYDEVRDLGRIILMQWPQRLPMGSFQGEWQLSSEDAADVLASASGPPGSGEAARSLVRAKSAAADAPEDASAGSGAAFDLASLLPESAPLGCVATAATIKVVLQPAAQLSSTAGAVTKDTSALPKTPEDALAVTKDSAAIVGKVIYSPRRLAWDPSSAESDSVWVADVVASMVAPPRGKSASRMFLRVLEWHCSGGLHWPPAWTSGAGEKGWAGDRCGDSKEKDAESDDSDASDSDGDGGEKGGVAAPAPVEGEHFLLEITDAAAGEARISHSRWSRRARRGAMEVSATEAIEPVPVHLQATETTLPPRPSDSDLLRLVAGPAGSKKKAKSAASLMSDDGGSGVAPVEEARNRLGLATAWNTGAPAYSLKPLVVGGGASGVGKVVVPDGWTAEEVEWARSGWAGVRRAEWDVITSSSSLWSFGMVMPERAAKDSDYVGSDTRSWGMLNDGRRGHDGGWRPILPGRSSGDYIPDKTRIIVTHYPDGRITVQLSCHAGEEFELGRHDKPLFPAVALGNSGQKVRLVRTVPPMAFDESKCPPVTSDSSSTTLAERPIASSLTVKDGVVSVPGGFVSGANASPTLRLPVHFETLDDSAPPVKLSETLQAFEPMAKAGASPAWIGECLSRAGCSDKEKDKFFRATTAPIPGPAREPATLEELHAKADAAGVAFDPAAAAASAVPLVVGSGATAAAAAAAAATADGVTLRGKAYPASGVVALRPPALAPMSASMAAAADIDTSGVGGAVAAMLTGMAPEPPAPTSNNSSPAAEAAASGGAIERSKIIAAAKARAAAGFAVAPGARTSSTIALDQRFALFSAVVTLADDGLADSGSSSRSGKAKGASSRLARPVVFEAIADGRVVWRSRPLCDPRESDTCSVPVFSTSALRLSVRAASANEVLDSETRIMGSLAAASHGKDATAPWEGIAPPPATDGLPVEAATAVWLFPQLSGAGAATLPPGAALAVIEPEEAAGCKAPSLEDELAELSKAKASGSKSGSSSSDSMHRRITGRHHPFGNSASGLRALPIVTYAPLAAAGGQTAAAASAAGAGSEEAADAAADAPVQPIPAPSLRVLVLDPDTGLRLPRHVPVSMLAAVETIYGSQLSNPSALRRDAAWSCDALASLEARAALRFVVVGAAAAASDWLEERSGGAAKASSASSAAGDKQDDLSAPPATANGPALLSALSSAGEALDPSTCLEAAGGARRIVALLRLAAANDEEFRQAAKASDGGGEDDDEEEAEEDDATALVATAAVAQGPDGAPAGAVRALRAGIRALVNAEREVSLSSVPVASAAAAAGSLAAAPLLSELVRQTTGTFSACSTVPPAQLVESLHPHPVGVEHCGTVGHPSRGAIAITMDPRTGLLEGATLEFFASSRMADADRILVVAGRAQAGEDAASTEGRSRADLARLVDAFEATLPLPPAGGSDEKDAPATVTVSPAHEHLVSVPGADGAESAAGKPAWRVRISAPAGQVWWRFRCPTVGDAPADATAAGGTPTKLEPATGTSSVASASVASTAAPKAWGFRFAAQVQVAEWQSEAHVEAPSLAFATWLLGFLLSAGLKVPRGALHSQAMVDALQLCLRRRGGVFGPTQHRIVSLLSRLVAAPGMFVRIPDLGALDNIERRVLAKAATKVSAALAAAKRSGRRSRSGDSSQNAIPSPMLRMMELFVARRAAQEAFEEAERARQEALEKRGSGVALAFSAPGLTGDDFATGGIFGSSSNNGGPSGSVLSTVGIKAPSSLDESEYSALKDTFRALPGIDSSTDLDGLDTFWSAEIMGSSEKTACSHPSITLRELLDAERDPEAVAMAATAMLIARGGDPLAGGKPMTDLDAAVDVHDMLWLAAMGTSDESLMRRVTDCVRPLTSLLGDSSDADRDAVRSSGTVLGMPLGDFDCIRGVCDVCTVRKPWHDAVSSAARPAATAVSESDGAEGCGKSIGELAIIRVVRPAGMAAVHEARVLHMPSKDRAAETKARLAPTAAIDRLPKGTSAVAMLDDAEAASGEAIAAAIKAAVAAGAVAALVPASTAMPVPEPPVAATAAADEDEDNSDAPPAAAAAAADADATAAKAAAFELAKATSAAAGLASVSVPVFVLSEAVAATLRRAIASDAELSATASVADDEDADGAPTEAAAAAAAPAPAGGAGAAEAAASSAAGGASPLAGSFASSAMAARLMGRVTTRRAMRQAASRAMGGSVDSSAVAGADSVSAFRDLVASGGFGAGAARVKAELPKEPKTLMARMLVVNALADTLLRGTRPPDALFAAVWLRAVGMRPVRETSHPFDPKASLRGSVTILGASAVGVTLHPRCSLPAGCALVLTDARGVVTRCEGVGPSATPSGSSSHADACKRWPTKMPSMAGPTISYDIEVPEGMTEVDAHAWGVAFTLNGEKSLSGSRQKALVAAHEHELGFALRGITQGWTPTKDSDLCRLARQACQRVNSGDSGSKGKSKKSSSVTPTTMDLADLCVATPSEALRFQALDSMPVLHLRMRLELLRAFNAALAPCLPAFALNASRPWTTGYKLRALSHCIFLDVKRDVLKSWLSATEVHSTSMPTLRLNNFKETAAEASGDTSLENGGIFVQAFECFRSVSPSGFRGLVDESNKKVFEVKFEGEEGIDAGGVYREGLTRIVESAFSPHLSLLVATPNNLRSEGEGSNAFVPNSAHDTPRATEMMQFLGRFMGLSLRHESCLPFEFPSIVWRRLLGQAPTFSDFAGLDVAAAAAVSSIRHCDRSISPDGHVQAAITSDEDFAAAFPGLRFTTTLTSGKTVDLIPDGASTAVTFSNRVKWCDLVERTRLREFDRHIASMRVGLGQVVPLRALALFTFDELESLVCGSAIIDIAVLKRHTDYSGYSASSETVKLFWKVFESLTDEERSQYVRFSWGRSRLPADGQTWTHRHSLNRVGGGSRRALPNAHTCFFTTDLPDYTTEEDMRWGLLTAIHYGGGLLQG</sequence>
<evidence type="ECO:0000256" key="3">
    <source>
        <dbReference type="SAM" id="Coils"/>
    </source>
</evidence>
<reference evidence="6 7" key="1">
    <citation type="submission" date="2019-07" db="EMBL/GenBank/DDBJ databases">
        <title>Genomes of Cafeteria roenbergensis.</title>
        <authorList>
            <person name="Fischer M.G."/>
            <person name="Hackl T."/>
            <person name="Roman M."/>
        </authorList>
    </citation>
    <scope>NUCLEOTIDE SEQUENCE [LARGE SCALE GENOMIC DNA]</scope>
    <source>
        <strain evidence="6 7">Cflag</strain>
    </source>
</reference>
<feature type="region of interest" description="Disordered" evidence="4">
    <location>
        <begin position="3710"/>
        <end position="3729"/>
    </location>
</feature>
<feature type="region of interest" description="Disordered" evidence="4">
    <location>
        <begin position="2645"/>
        <end position="2699"/>
    </location>
</feature>
<dbReference type="Gene3D" id="3.90.1750.10">
    <property type="entry name" value="Hect, E3 ligase catalytic domains"/>
    <property type="match status" value="1"/>
</dbReference>
<feature type="compositionally biased region" description="Basic and acidic residues" evidence="4">
    <location>
        <begin position="2809"/>
        <end position="2820"/>
    </location>
</feature>
<evidence type="ECO:0000313" key="7">
    <source>
        <dbReference type="Proteomes" id="UP000325113"/>
    </source>
</evidence>
<protein>
    <recommendedName>
        <fullName evidence="5">HECT domain-containing protein</fullName>
    </recommendedName>
</protein>
<feature type="compositionally biased region" description="Acidic residues" evidence="4">
    <location>
        <begin position="3962"/>
        <end position="3975"/>
    </location>
</feature>
<dbReference type="Gene3D" id="3.30.2410.10">
    <property type="entry name" value="Hect, E3 ligase catalytic domain"/>
    <property type="match status" value="1"/>
</dbReference>
<feature type="compositionally biased region" description="Pro residues" evidence="4">
    <location>
        <begin position="778"/>
        <end position="792"/>
    </location>
</feature>
<dbReference type="GO" id="GO:0004842">
    <property type="term" value="F:ubiquitin-protein transferase activity"/>
    <property type="evidence" value="ECO:0007669"/>
    <property type="project" value="InterPro"/>
</dbReference>
<feature type="compositionally biased region" description="Low complexity" evidence="4">
    <location>
        <begin position="2150"/>
        <end position="2160"/>
    </location>
</feature>
<evidence type="ECO:0000313" key="6">
    <source>
        <dbReference type="EMBL" id="KAA0167483.1"/>
    </source>
</evidence>
<dbReference type="InterPro" id="IPR043136">
    <property type="entry name" value="B30.2/SPRY_sf"/>
</dbReference>
<feature type="region of interest" description="Disordered" evidence="4">
    <location>
        <begin position="2262"/>
        <end position="2282"/>
    </location>
</feature>
<feature type="compositionally biased region" description="Basic and acidic residues" evidence="4">
    <location>
        <begin position="3949"/>
        <end position="3961"/>
    </location>
</feature>
<dbReference type="Gene3D" id="3.30.2160.10">
    <property type="entry name" value="Hect, E3 ligase catalytic domain"/>
    <property type="match status" value="1"/>
</dbReference>
<evidence type="ECO:0000256" key="4">
    <source>
        <dbReference type="SAM" id="MobiDB-lite"/>
    </source>
</evidence>
<proteinExistence type="predicted"/>
<keyword evidence="1 2" id="KW-0833">Ubl conjugation pathway</keyword>
<dbReference type="Pfam" id="PF00632">
    <property type="entry name" value="HECT"/>
    <property type="match status" value="1"/>
</dbReference>
<feature type="compositionally biased region" description="Acidic residues" evidence="4">
    <location>
        <begin position="4964"/>
        <end position="4977"/>
    </location>
</feature>
<dbReference type="InterPro" id="IPR003877">
    <property type="entry name" value="SPRY_dom"/>
</dbReference>
<feature type="region of interest" description="Disordered" evidence="4">
    <location>
        <begin position="2130"/>
        <end position="2177"/>
    </location>
</feature>
<feature type="region of interest" description="Disordered" evidence="4">
    <location>
        <begin position="3937"/>
        <end position="3985"/>
    </location>
</feature>
<feature type="region of interest" description="Disordered" evidence="4">
    <location>
        <begin position="5844"/>
        <end position="5866"/>
    </location>
</feature>
<dbReference type="SUPFAM" id="SSF56204">
    <property type="entry name" value="Hect, E3 ligase catalytic domain"/>
    <property type="match status" value="1"/>
</dbReference>
<organism evidence="6 7">
    <name type="scientific">Cafeteria roenbergensis</name>
    <name type="common">Marine flagellate</name>
    <dbReference type="NCBI Taxonomy" id="33653"/>
    <lineage>
        <taxon>Eukaryota</taxon>
        <taxon>Sar</taxon>
        <taxon>Stramenopiles</taxon>
        <taxon>Bigyra</taxon>
        <taxon>Opalozoa</taxon>
        <taxon>Bicosoecida</taxon>
        <taxon>Cafeteriaceae</taxon>
        <taxon>Cafeteria</taxon>
    </lineage>
</organism>
<comment type="caution">
    <text evidence="6">The sequence shown here is derived from an EMBL/GenBank/DDBJ whole genome shotgun (WGS) entry which is preliminary data.</text>
</comment>
<feature type="coiled-coil region" evidence="3">
    <location>
        <begin position="860"/>
        <end position="890"/>
    </location>
</feature>
<dbReference type="InterPro" id="IPR035983">
    <property type="entry name" value="Hect_E3_ubiquitin_ligase"/>
</dbReference>
<dbReference type="SMART" id="SM00119">
    <property type="entry name" value="HECTc"/>
    <property type="match status" value="1"/>
</dbReference>
<dbReference type="PANTHER" id="PTHR46654:SF1">
    <property type="entry name" value="E3 UBIQUITIN-PROTEIN LIGASE HECTD3"/>
    <property type="match status" value="1"/>
</dbReference>
<feature type="region of interest" description="Disordered" evidence="4">
    <location>
        <begin position="2807"/>
        <end position="2837"/>
    </location>
</feature>
<feature type="compositionally biased region" description="Low complexity" evidence="4">
    <location>
        <begin position="1540"/>
        <end position="1561"/>
    </location>
</feature>
<feature type="compositionally biased region" description="Low complexity" evidence="4">
    <location>
        <begin position="1494"/>
        <end position="1505"/>
    </location>
</feature>
<evidence type="ECO:0000256" key="1">
    <source>
        <dbReference type="ARBA" id="ARBA00022786"/>
    </source>
</evidence>
<dbReference type="InterPro" id="IPR042469">
    <property type="entry name" value="HECTD3"/>
</dbReference>